<gene>
    <name evidence="3" type="ORF">ACFQ4B_20930</name>
</gene>
<reference evidence="4" key="1">
    <citation type="journal article" date="2019" name="Int. J. Syst. Evol. Microbiol.">
        <title>The Global Catalogue of Microorganisms (GCM) 10K type strain sequencing project: providing services to taxonomists for standard genome sequencing and annotation.</title>
        <authorList>
            <consortium name="The Broad Institute Genomics Platform"/>
            <consortium name="The Broad Institute Genome Sequencing Center for Infectious Disease"/>
            <person name="Wu L."/>
            <person name="Ma J."/>
        </authorList>
    </citation>
    <scope>NUCLEOTIDE SEQUENCE [LARGE SCALE GENOMIC DNA]</scope>
    <source>
        <strain evidence="4">CCUG 53270</strain>
    </source>
</reference>
<keyword evidence="4" id="KW-1185">Reference proteome</keyword>
<dbReference type="InterPro" id="IPR050892">
    <property type="entry name" value="ADP-ribose_metab_enzymes"/>
</dbReference>
<dbReference type="Pfam" id="PF01661">
    <property type="entry name" value="Macro"/>
    <property type="match status" value="1"/>
</dbReference>
<protein>
    <submittedName>
        <fullName evidence="3">Macro domain-containing protein</fullName>
    </submittedName>
</protein>
<organism evidence="3 4">
    <name type="scientific">Paenibacillus vulneris</name>
    <dbReference type="NCBI Taxonomy" id="1133364"/>
    <lineage>
        <taxon>Bacteria</taxon>
        <taxon>Bacillati</taxon>
        <taxon>Bacillota</taxon>
        <taxon>Bacilli</taxon>
        <taxon>Bacillales</taxon>
        <taxon>Paenibacillaceae</taxon>
        <taxon>Paenibacillus</taxon>
    </lineage>
</organism>
<dbReference type="PANTHER" id="PTHR12521:SF0">
    <property type="entry name" value="ADP-RIBOSE GLYCOHYDROLASE OARD1"/>
    <property type="match status" value="1"/>
</dbReference>
<dbReference type="PANTHER" id="PTHR12521">
    <property type="entry name" value="PROTEIN C6ORF130"/>
    <property type="match status" value="1"/>
</dbReference>
<evidence type="ECO:0000256" key="1">
    <source>
        <dbReference type="ARBA" id="ARBA00035885"/>
    </source>
</evidence>
<comment type="catalytic activity">
    <reaction evidence="1">
        <text>an N-(ADP-alpha-D-ribosyl)-thymidine in DNA + H2O = a thymidine in DNA + ADP-D-ribose</text>
        <dbReference type="Rhea" id="RHEA:71655"/>
        <dbReference type="Rhea" id="RHEA-COMP:13556"/>
        <dbReference type="Rhea" id="RHEA-COMP:18051"/>
        <dbReference type="ChEBI" id="CHEBI:15377"/>
        <dbReference type="ChEBI" id="CHEBI:57967"/>
        <dbReference type="ChEBI" id="CHEBI:137386"/>
        <dbReference type="ChEBI" id="CHEBI:191199"/>
    </reaction>
    <physiologicalReaction direction="left-to-right" evidence="1">
        <dbReference type="Rhea" id="RHEA:71656"/>
    </physiologicalReaction>
</comment>
<dbReference type="RefSeq" id="WP_345588237.1">
    <property type="nucleotide sequence ID" value="NZ_BAABJG010000015.1"/>
</dbReference>
<dbReference type="SUPFAM" id="SSF52949">
    <property type="entry name" value="Macro domain-like"/>
    <property type="match status" value="1"/>
</dbReference>
<evidence type="ECO:0000313" key="3">
    <source>
        <dbReference type="EMBL" id="MFD1222587.1"/>
    </source>
</evidence>
<sequence length="153" mass="17387">MPVTTVEGNLLEAVEPIIGHQVNCQSVMGSGVAKQIKQQFPDVYKAYLQYCSQHKQHLLGRCQIVERNEGSGTFVANLFGQEYYGRDKRKYTDYDAIRSAIVQLHDFAREHHYAIALPYKIGCDRGGGDWEIVYGMIHEIFTDVQVTLYRLAG</sequence>
<proteinExistence type="predicted"/>
<feature type="domain" description="Macro" evidence="2">
    <location>
        <begin position="22"/>
        <end position="133"/>
    </location>
</feature>
<dbReference type="Proteomes" id="UP001597180">
    <property type="component" value="Unassembled WGS sequence"/>
</dbReference>
<evidence type="ECO:0000259" key="2">
    <source>
        <dbReference type="Pfam" id="PF01661"/>
    </source>
</evidence>
<dbReference type="InterPro" id="IPR002589">
    <property type="entry name" value="Macro_dom"/>
</dbReference>
<dbReference type="EMBL" id="JBHTLU010000031">
    <property type="protein sequence ID" value="MFD1222587.1"/>
    <property type="molecule type" value="Genomic_DNA"/>
</dbReference>
<accession>A0ABW3UQG5</accession>
<dbReference type="Gene3D" id="3.40.220.10">
    <property type="entry name" value="Leucine Aminopeptidase, subunit E, domain 1"/>
    <property type="match status" value="1"/>
</dbReference>
<name>A0ABW3UQG5_9BACL</name>
<comment type="caution">
    <text evidence="3">The sequence shown here is derived from an EMBL/GenBank/DDBJ whole genome shotgun (WGS) entry which is preliminary data.</text>
</comment>
<evidence type="ECO:0000313" key="4">
    <source>
        <dbReference type="Proteomes" id="UP001597180"/>
    </source>
</evidence>
<dbReference type="InterPro" id="IPR043472">
    <property type="entry name" value="Macro_dom-like"/>
</dbReference>